<keyword evidence="2 7" id="KW-0812">Transmembrane</keyword>
<dbReference type="Proteomes" id="UP001056384">
    <property type="component" value="Chromosome 3"/>
</dbReference>
<feature type="transmembrane region" description="Helical" evidence="7">
    <location>
        <begin position="31"/>
        <end position="50"/>
    </location>
</feature>
<organism evidence="9 10">
    <name type="scientific">Septoria linicola</name>
    <dbReference type="NCBI Taxonomy" id="215465"/>
    <lineage>
        <taxon>Eukaryota</taxon>
        <taxon>Fungi</taxon>
        <taxon>Dikarya</taxon>
        <taxon>Ascomycota</taxon>
        <taxon>Pezizomycotina</taxon>
        <taxon>Dothideomycetes</taxon>
        <taxon>Dothideomycetidae</taxon>
        <taxon>Mycosphaerellales</taxon>
        <taxon>Mycosphaerellaceae</taxon>
        <taxon>Septoria</taxon>
    </lineage>
</organism>
<dbReference type="Pfam" id="PF20684">
    <property type="entry name" value="Fung_rhodopsin"/>
    <property type="match status" value="2"/>
</dbReference>
<comment type="subcellular location">
    <subcellularLocation>
        <location evidence="1">Membrane</location>
        <topology evidence="1">Multi-pass membrane protein</topology>
    </subcellularLocation>
</comment>
<name>A0A9Q9AS73_9PEZI</name>
<evidence type="ECO:0000256" key="4">
    <source>
        <dbReference type="ARBA" id="ARBA00023136"/>
    </source>
</evidence>
<keyword evidence="4 7" id="KW-0472">Membrane</keyword>
<feature type="domain" description="Rhodopsin" evidence="8">
    <location>
        <begin position="2"/>
        <end position="55"/>
    </location>
</feature>
<evidence type="ECO:0000256" key="1">
    <source>
        <dbReference type="ARBA" id="ARBA00004141"/>
    </source>
</evidence>
<proteinExistence type="inferred from homology"/>
<feature type="domain" description="Rhodopsin" evidence="8">
    <location>
        <begin position="64"/>
        <end position="188"/>
    </location>
</feature>
<evidence type="ECO:0000256" key="2">
    <source>
        <dbReference type="ARBA" id="ARBA00022692"/>
    </source>
</evidence>
<dbReference type="PANTHER" id="PTHR33048:SF160">
    <property type="entry name" value="SAT4 FAMILY MEMBRANE PROTEIN"/>
    <property type="match status" value="1"/>
</dbReference>
<dbReference type="AlphaFoldDB" id="A0A9Q9AS73"/>
<feature type="region of interest" description="Disordered" evidence="6">
    <location>
        <begin position="236"/>
        <end position="258"/>
    </location>
</feature>
<keyword evidence="10" id="KW-1185">Reference proteome</keyword>
<dbReference type="InterPro" id="IPR052337">
    <property type="entry name" value="SAT4-like"/>
</dbReference>
<evidence type="ECO:0000256" key="7">
    <source>
        <dbReference type="SAM" id="Phobius"/>
    </source>
</evidence>
<evidence type="ECO:0000256" key="3">
    <source>
        <dbReference type="ARBA" id="ARBA00022989"/>
    </source>
</evidence>
<evidence type="ECO:0000256" key="5">
    <source>
        <dbReference type="ARBA" id="ARBA00038359"/>
    </source>
</evidence>
<reference evidence="9" key="1">
    <citation type="submission" date="2022-06" db="EMBL/GenBank/DDBJ databases">
        <title>Complete genome sequences of two strains of the flax pathogen Septoria linicola.</title>
        <authorList>
            <person name="Lapalu N."/>
            <person name="Simon A."/>
            <person name="Demenou B."/>
            <person name="Paumier D."/>
            <person name="Guillot M.-P."/>
            <person name="Gout L."/>
            <person name="Valade R."/>
        </authorList>
    </citation>
    <scope>NUCLEOTIDE SEQUENCE</scope>
    <source>
        <strain evidence="9">SE15195</strain>
    </source>
</reference>
<accession>A0A9Q9AS73</accession>
<keyword evidence="3 7" id="KW-1133">Transmembrane helix</keyword>
<protein>
    <recommendedName>
        <fullName evidence="8">Rhodopsin domain-containing protein</fullName>
    </recommendedName>
</protein>
<gene>
    <name evidence="9" type="ORF">Slin15195_G044970</name>
</gene>
<dbReference type="GO" id="GO:0016020">
    <property type="term" value="C:membrane"/>
    <property type="evidence" value="ECO:0007669"/>
    <property type="project" value="UniProtKB-SubCell"/>
</dbReference>
<dbReference type="EMBL" id="CP099420">
    <property type="protein sequence ID" value="USW51178.1"/>
    <property type="molecule type" value="Genomic_DNA"/>
</dbReference>
<evidence type="ECO:0000256" key="6">
    <source>
        <dbReference type="SAM" id="MobiDB-lite"/>
    </source>
</evidence>
<comment type="similarity">
    <text evidence="5">Belongs to the SAT4 family.</text>
</comment>
<dbReference type="PANTHER" id="PTHR33048">
    <property type="entry name" value="PTH11-LIKE INTEGRAL MEMBRANE PROTEIN (AFU_ORTHOLOGUE AFUA_5G11245)"/>
    <property type="match status" value="1"/>
</dbReference>
<sequence length="258" mass="29443">MTHAGLGQDIWQLPFDNITKILHFFWIGEFLYVWIMTMTKISIVVLYLRVWGADTRQRRDWFRFECNPISFAWTRWDKEHSGSCFDLNAQVFALAGVNIAQDLMVCLLPLPKLFAMSLPLKKKLVVVCIFLVGLFVTICSVIRLQYLVTWGSTDNPTWYYNSIALWSGIECTVAIICACLPAMAGLCRRVYRYSVGAESTTGYGSNASRHTKHRSGQVEHWHELNSPSYSVPTKALADHENAPPSYTEPHVRQVSGWD</sequence>
<evidence type="ECO:0000313" key="9">
    <source>
        <dbReference type="EMBL" id="USW51178.1"/>
    </source>
</evidence>
<evidence type="ECO:0000259" key="8">
    <source>
        <dbReference type="Pfam" id="PF20684"/>
    </source>
</evidence>
<dbReference type="InterPro" id="IPR049326">
    <property type="entry name" value="Rhodopsin_dom_fungi"/>
</dbReference>
<evidence type="ECO:0000313" key="10">
    <source>
        <dbReference type="Proteomes" id="UP001056384"/>
    </source>
</evidence>
<feature type="transmembrane region" description="Helical" evidence="7">
    <location>
        <begin position="124"/>
        <end position="146"/>
    </location>
</feature>
<feature type="transmembrane region" description="Helical" evidence="7">
    <location>
        <begin position="158"/>
        <end position="184"/>
    </location>
</feature>